<dbReference type="STRING" id="1088869.GMO_17320"/>
<evidence type="ECO:0000259" key="6">
    <source>
        <dbReference type="Pfam" id="PF01011"/>
    </source>
</evidence>
<dbReference type="OrthoDB" id="9794322at2"/>
<proteinExistence type="inferred from homology"/>
<dbReference type="GO" id="GO:0008876">
    <property type="term" value="F:quinoprotein glucose dehydrogenase activity"/>
    <property type="evidence" value="ECO:0007669"/>
    <property type="project" value="TreeGrafter"/>
</dbReference>
<accession>G6XK03</accession>
<dbReference type="Proteomes" id="UP000004949">
    <property type="component" value="Unassembled WGS sequence"/>
</dbReference>
<dbReference type="EMBL" id="AGQV01000005">
    <property type="protein sequence ID" value="EHH67965.1"/>
    <property type="molecule type" value="Genomic_DNA"/>
</dbReference>
<feature type="chain" id="PRO_5003489752" evidence="5">
    <location>
        <begin position="25"/>
        <end position="755"/>
    </location>
</feature>
<feature type="region of interest" description="Disordered" evidence="4">
    <location>
        <begin position="458"/>
        <end position="485"/>
    </location>
</feature>
<evidence type="ECO:0000313" key="7">
    <source>
        <dbReference type="EMBL" id="EHH67965.1"/>
    </source>
</evidence>
<feature type="compositionally biased region" description="Low complexity" evidence="4">
    <location>
        <begin position="101"/>
        <end position="117"/>
    </location>
</feature>
<feature type="domain" description="Pyrrolo-quinoline quinone repeat" evidence="6">
    <location>
        <begin position="120"/>
        <end position="727"/>
    </location>
</feature>
<comment type="similarity">
    <text evidence="2">Belongs to the bacterial PQQ dehydrogenase family.</text>
</comment>
<dbReference type="InterPro" id="IPR017511">
    <property type="entry name" value="PQQ_mDH"/>
</dbReference>
<feature type="region of interest" description="Disordered" evidence="4">
    <location>
        <begin position="29"/>
        <end position="134"/>
    </location>
</feature>
<dbReference type="SUPFAM" id="SSF50998">
    <property type="entry name" value="Quinoprotein alcohol dehydrogenase-like"/>
    <property type="match status" value="1"/>
</dbReference>
<feature type="compositionally biased region" description="Polar residues" evidence="4">
    <location>
        <begin position="45"/>
        <end position="57"/>
    </location>
</feature>
<comment type="caution">
    <text evidence="7">The sequence shown here is derived from an EMBL/GenBank/DDBJ whole genome shotgun (WGS) entry which is preliminary data.</text>
</comment>
<evidence type="ECO:0000256" key="4">
    <source>
        <dbReference type="SAM" id="MobiDB-lite"/>
    </source>
</evidence>
<dbReference type="PANTHER" id="PTHR32303">
    <property type="entry name" value="QUINOPROTEIN ALCOHOL DEHYDROGENASE (CYTOCHROME C)"/>
    <property type="match status" value="1"/>
</dbReference>
<dbReference type="EC" id="1.1.99.22" evidence="7"/>
<dbReference type="eggNOG" id="COG4993">
    <property type="taxonomic scope" value="Bacteria"/>
</dbReference>
<evidence type="ECO:0000256" key="5">
    <source>
        <dbReference type="SAM" id="SignalP"/>
    </source>
</evidence>
<dbReference type="InterPro" id="IPR011047">
    <property type="entry name" value="Quinoprotein_ADH-like_sf"/>
</dbReference>
<evidence type="ECO:0000256" key="2">
    <source>
        <dbReference type="ARBA" id="ARBA00008156"/>
    </source>
</evidence>
<gene>
    <name evidence="7" type="ORF">GMO_17320</name>
</gene>
<dbReference type="InterPro" id="IPR002372">
    <property type="entry name" value="PQQ_rpt_dom"/>
</dbReference>
<reference evidence="7 8" key="1">
    <citation type="submission" date="2011-10" db="EMBL/GenBank/DDBJ databases">
        <title>Genome sequence of Gluconobacter morbifer G707, isolated from Drosophila gut.</title>
        <authorList>
            <person name="Lee W.-J."/>
            <person name="Kim E.-K."/>
        </authorList>
    </citation>
    <scope>NUCLEOTIDE SEQUENCE [LARGE SCALE GENOMIC DNA]</scope>
    <source>
        <strain evidence="7 8">G707</strain>
    </source>
</reference>
<dbReference type="Pfam" id="PF01011">
    <property type="entry name" value="PQQ"/>
    <property type="match status" value="1"/>
</dbReference>
<dbReference type="PANTHER" id="PTHR32303:SF4">
    <property type="entry name" value="QUINOPROTEIN GLUCOSE DEHYDROGENASE"/>
    <property type="match status" value="1"/>
</dbReference>
<dbReference type="GO" id="GO:0016020">
    <property type="term" value="C:membrane"/>
    <property type="evidence" value="ECO:0007669"/>
    <property type="project" value="InterPro"/>
</dbReference>
<dbReference type="GO" id="GO:0047955">
    <property type="term" value="F:glycerol dehydrogenase (acceptor) activity"/>
    <property type="evidence" value="ECO:0007669"/>
    <property type="project" value="UniProtKB-EC"/>
</dbReference>
<feature type="signal peptide" evidence="5">
    <location>
        <begin position="1"/>
        <end position="24"/>
    </location>
</feature>
<dbReference type="GO" id="GO:0048038">
    <property type="term" value="F:quinone binding"/>
    <property type="evidence" value="ECO:0007669"/>
    <property type="project" value="InterPro"/>
</dbReference>
<comment type="cofactor">
    <cofactor evidence="1">
        <name>pyrroloquinoline quinone</name>
        <dbReference type="ChEBI" id="CHEBI:58442"/>
    </cofactor>
</comment>
<keyword evidence="5" id="KW-0732">Signal</keyword>
<dbReference type="SMART" id="SM00564">
    <property type="entry name" value="PQQ"/>
    <property type="match status" value="4"/>
</dbReference>
<name>G6XK03_9PROT</name>
<evidence type="ECO:0000256" key="3">
    <source>
        <dbReference type="ARBA" id="ARBA00023002"/>
    </source>
</evidence>
<sequence>MRRSQLFATAACLSLVCAPFAANAQFAPSGTGGPPSPTVPGLGNGTTASENGNTSGDRGNPYEPTAQTPAQKGFFAGPSPYAPQAPGVNAANLPDDPSLDPSQVPQMVPQQSASPAAGDWAAYGNDDSETRYSPLSEITPENASQLQEAFVYHTGSYPRKGQVNKWAAETTPIKVGDGLYMCSALNDIMKLDPTTGKEIWRHNLGVKYESIPYTAACKGVTYFTSSQVPEGQPCHNRIIEATLDMRLVEVDADTGNACQSFGFNGQINLMQGLGESVPGFVSMTTPPPVVNGVVVVNHEVLDGQRRWAPSGVIRGYDAESGKFVWAWDVNNPDDHNQPTGNNHYSRGTPNSWAAMTGDNELGLVYVPTGNSASDYYSALRSPLENKVSSAVVAIDVKTGSPRWVFQTVHKDVWDYDIGSQATKIDMPGQDGQTVPALIMPTKRGQTFVLDRRTGQPILPVEERPAPSPGVIPGDPRSPTQPWSTGMPALRLPDMKEKDMWGMSPIDQLFCRIKFRRANYVGEFTPPSVDKPWIEYPGYNGGSDWGSMSYDPKSGILIANWNVTPMYDQLVTRKKADQLGLMPVDDPNYKPGGGGAEGNGAMEGTPYGIVVTPFWDQYTGMMCNRPPYGMITAIDMKHGQKVLWQHPLGTARANGPWGLPTGLPWEIGTPNNGGSVVTAGGVIFIAAATDNQIRAIDERTGKVLWEHVLPGGGQANPMTYEANGHQYVAIMAGGHHFMMTPVTDQLVVFKLPDNKG</sequence>
<dbReference type="InterPro" id="IPR018391">
    <property type="entry name" value="PQQ_b-propeller_rpt"/>
</dbReference>
<dbReference type="PATRIC" id="fig|1088869.3.peg.1727"/>
<dbReference type="RefSeq" id="WP_008851879.1">
    <property type="nucleotide sequence ID" value="NZ_AGQV01000005.1"/>
</dbReference>
<evidence type="ECO:0000256" key="1">
    <source>
        <dbReference type="ARBA" id="ARBA00001931"/>
    </source>
</evidence>
<keyword evidence="3 7" id="KW-0560">Oxidoreductase</keyword>
<dbReference type="Gene3D" id="2.140.10.10">
    <property type="entry name" value="Quinoprotein alcohol dehydrogenase-like superfamily"/>
    <property type="match status" value="2"/>
</dbReference>
<dbReference type="AlphaFoldDB" id="G6XK03"/>
<organism evidence="7 8">
    <name type="scientific">Gluconobacter morbifer G707</name>
    <dbReference type="NCBI Taxonomy" id="1088869"/>
    <lineage>
        <taxon>Bacteria</taxon>
        <taxon>Pseudomonadati</taxon>
        <taxon>Pseudomonadota</taxon>
        <taxon>Alphaproteobacteria</taxon>
        <taxon>Acetobacterales</taxon>
        <taxon>Acetobacteraceae</taxon>
        <taxon>Gluconobacter</taxon>
    </lineage>
</organism>
<evidence type="ECO:0000313" key="8">
    <source>
        <dbReference type="Proteomes" id="UP000004949"/>
    </source>
</evidence>
<protein>
    <submittedName>
        <fullName evidence="7">D-sorbitol dehydrogenase subunit SldA</fullName>
        <ecNumber evidence="7">1.1.99.22</ecNumber>
    </submittedName>
</protein>
<dbReference type="CDD" id="cd10280">
    <property type="entry name" value="PQQ_mGDH"/>
    <property type="match status" value="1"/>
</dbReference>
<keyword evidence="8" id="KW-1185">Reference proteome</keyword>